<evidence type="ECO:0000256" key="2">
    <source>
        <dbReference type="ARBA" id="ARBA00007400"/>
    </source>
</evidence>
<dbReference type="GO" id="GO:0009103">
    <property type="term" value="P:lipopolysaccharide biosynthetic process"/>
    <property type="evidence" value="ECO:0007669"/>
    <property type="project" value="TreeGrafter"/>
</dbReference>
<dbReference type="Proteomes" id="UP000094463">
    <property type="component" value="Chromosome"/>
</dbReference>
<protein>
    <submittedName>
        <fullName evidence="7">Putative peptidoglycan O-acetyltransferase YrhL</fullName>
    </submittedName>
</protein>
<evidence type="ECO:0000256" key="3">
    <source>
        <dbReference type="SAM" id="MobiDB-lite"/>
    </source>
</evidence>
<feature type="transmembrane region" description="Helical" evidence="4">
    <location>
        <begin position="79"/>
        <end position="97"/>
    </location>
</feature>
<feature type="transmembrane region" description="Helical" evidence="4">
    <location>
        <begin position="323"/>
        <end position="347"/>
    </location>
</feature>
<dbReference type="PATRIC" id="fig|632773.3.peg.2540"/>
<keyword evidence="8" id="KW-1185">Reference proteome</keyword>
<feature type="compositionally biased region" description="Basic and acidic residues" evidence="3">
    <location>
        <begin position="403"/>
        <end position="414"/>
    </location>
</feature>
<evidence type="ECO:0000313" key="8">
    <source>
        <dbReference type="Proteomes" id="UP000094463"/>
    </source>
</evidence>
<feature type="transmembrane region" description="Helical" evidence="4">
    <location>
        <begin position="150"/>
        <end position="168"/>
    </location>
</feature>
<dbReference type="STRING" id="632773.BBEV_2432"/>
<dbReference type="GO" id="GO:0016747">
    <property type="term" value="F:acyltransferase activity, transferring groups other than amino-acyl groups"/>
    <property type="evidence" value="ECO:0007669"/>
    <property type="project" value="InterPro"/>
</dbReference>
<dbReference type="GO" id="GO:0016020">
    <property type="term" value="C:membrane"/>
    <property type="evidence" value="ECO:0007669"/>
    <property type="project" value="TreeGrafter"/>
</dbReference>
<feature type="transmembrane region" description="Helical" evidence="4">
    <location>
        <begin position="259"/>
        <end position="281"/>
    </location>
</feature>
<dbReference type="KEGG" id="bbev:BBEV_2432"/>
<feature type="transmembrane region" description="Helical" evidence="4">
    <location>
        <begin position="20"/>
        <end position="36"/>
    </location>
</feature>
<comment type="similarity">
    <text evidence="2">Belongs to the acyltransferase 3 family.</text>
</comment>
<evidence type="ECO:0000313" key="7">
    <source>
        <dbReference type="EMBL" id="AOM83772.1"/>
    </source>
</evidence>
<dbReference type="EMBL" id="CP012502">
    <property type="protein sequence ID" value="AOM83772.1"/>
    <property type="molecule type" value="Genomic_DNA"/>
</dbReference>
<reference evidence="7 8" key="1">
    <citation type="submission" date="2015-08" db="EMBL/GenBank/DDBJ databases">
        <title>The complete genome sequence of Bacillus beveridgei MLTeJB.</title>
        <authorList>
            <person name="Hanson T.E."/>
            <person name="Mesa C."/>
            <person name="Basesman S.M."/>
            <person name="Oremland R.S."/>
        </authorList>
    </citation>
    <scope>NUCLEOTIDE SEQUENCE [LARGE SCALE GENOMIC DNA]</scope>
    <source>
        <strain evidence="7 8">MLTeJB</strain>
    </source>
</reference>
<keyword evidence="4" id="KW-1133">Transmembrane helix</keyword>
<feature type="transmembrane region" description="Helical" evidence="4">
    <location>
        <begin position="42"/>
        <end position="59"/>
    </location>
</feature>
<dbReference type="Pfam" id="PF19040">
    <property type="entry name" value="SGNH"/>
    <property type="match status" value="1"/>
</dbReference>
<feature type="transmembrane region" description="Helical" evidence="4">
    <location>
        <begin position="359"/>
        <end position="380"/>
    </location>
</feature>
<dbReference type="InterPro" id="IPR002656">
    <property type="entry name" value="Acyl_transf_3_dom"/>
</dbReference>
<keyword evidence="4" id="KW-0812">Transmembrane</keyword>
<dbReference type="PANTHER" id="PTHR23028">
    <property type="entry name" value="ACETYLTRANSFERASE"/>
    <property type="match status" value="1"/>
</dbReference>
<name>A0A1D7QXN9_9BACI</name>
<feature type="transmembrane region" description="Helical" evidence="4">
    <location>
        <begin position="175"/>
        <end position="194"/>
    </location>
</feature>
<keyword evidence="7" id="KW-0808">Transferase</keyword>
<dbReference type="InterPro" id="IPR043968">
    <property type="entry name" value="SGNH"/>
</dbReference>
<keyword evidence="4" id="KW-0472">Membrane</keyword>
<comment type="subcellular location">
    <subcellularLocation>
        <location evidence="1">Membrane</location>
    </subcellularLocation>
</comment>
<dbReference type="PANTHER" id="PTHR23028:SF53">
    <property type="entry name" value="ACYL_TRANSF_3 DOMAIN-CONTAINING PROTEIN"/>
    <property type="match status" value="1"/>
</dbReference>
<evidence type="ECO:0000259" key="5">
    <source>
        <dbReference type="Pfam" id="PF01757"/>
    </source>
</evidence>
<feature type="region of interest" description="Disordered" evidence="3">
    <location>
        <begin position="393"/>
        <end position="424"/>
    </location>
</feature>
<sequence>MNDSLIDKRVFRPEIEGIRAVAAILVAVYHVWFGTVSGGVDVFFIVSGFLITTTLLAGYDRNGEIRIMDFFMRLVRRLFPMAFLVLSVTAAASWILLPEIRWLQTLQELMASALYVENWLLAVNSVDYLAQNNEASPVQHFWALSMQGQFYLLWPFILIIALRLSWYSEMKTRDFLRWVLSGIFILSIVYSIYITTTQQVWAYFDTVARLWEFTLGGLTALFIGSVRFTPFWSRVIGWTGLIVILGTGAVLPVEDLFPGIAALLPTLGAVAVITAAPQLAGGGVQWVASAKPLVWFGQYAYAFYLWHWPVLIFYYLISGVESVSWLAGMILIGFSFCLAVGTTLLVENPLRSLVHRMKPVYATAAAGLFILPFVTVLLLWQEEIDDSAGTSWLQQEQDGSGEVPKEHDDPAKEDETNDDEFPYNVADPEYPGAMGLFDEVEVPDREDVIPSPVNARDSLPPVYEDDCHQNQTSPDVIACSYGYTEDDPEYTIALVGGSHSAHWLPALQEISEEYRIHIESYTKSNCRFTTDDLDELSEGCLPWGETLLEMLLEDPPDLVFTTSTAMEGEEIPEGFLDKWLALEDADIEVFAVRDVPWMDFDVAACVSEEGESAMDACTTSSDDVLYQGNPWGELDDQPGNVTYADLNPYVCPDGDCLPIIGNVLVYRDSNHLTLEYVVTLTPLIEEKIIPLLEKIRDKK</sequence>
<evidence type="ECO:0000256" key="1">
    <source>
        <dbReference type="ARBA" id="ARBA00004370"/>
    </source>
</evidence>
<dbReference type="Pfam" id="PF01757">
    <property type="entry name" value="Acyl_transf_3"/>
    <property type="match status" value="1"/>
</dbReference>
<organism evidence="7 8">
    <name type="scientific">Salisediminibacterium beveridgei</name>
    <dbReference type="NCBI Taxonomy" id="632773"/>
    <lineage>
        <taxon>Bacteria</taxon>
        <taxon>Bacillati</taxon>
        <taxon>Bacillota</taxon>
        <taxon>Bacilli</taxon>
        <taxon>Bacillales</taxon>
        <taxon>Bacillaceae</taxon>
        <taxon>Salisediminibacterium</taxon>
    </lineage>
</organism>
<dbReference type="AlphaFoldDB" id="A0A1D7QXN9"/>
<evidence type="ECO:0000256" key="4">
    <source>
        <dbReference type="SAM" id="Phobius"/>
    </source>
</evidence>
<accession>A0A1D7QXN9</accession>
<gene>
    <name evidence="7" type="primary">yrhL</name>
    <name evidence="7" type="ORF">BBEV_2432</name>
</gene>
<dbReference type="InterPro" id="IPR050879">
    <property type="entry name" value="Acyltransferase_3"/>
</dbReference>
<feature type="transmembrane region" description="Helical" evidence="4">
    <location>
        <begin position="235"/>
        <end position="253"/>
    </location>
</feature>
<feature type="domain" description="Acyltransferase 3" evidence="5">
    <location>
        <begin position="14"/>
        <end position="341"/>
    </location>
</feature>
<feature type="domain" description="SGNH" evidence="6">
    <location>
        <begin position="466"/>
        <end position="685"/>
    </location>
</feature>
<feature type="transmembrane region" description="Helical" evidence="4">
    <location>
        <begin position="293"/>
        <end position="317"/>
    </location>
</feature>
<evidence type="ECO:0000259" key="6">
    <source>
        <dbReference type="Pfam" id="PF19040"/>
    </source>
</evidence>
<proteinExistence type="inferred from homology"/>